<accession>X1IQ22</accession>
<feature type="non-terminal residue" evidence="1">
    <location>
        <position position="98"/>
    </location>
</feature>
<evidence type="ECO:0008006" key="2">
    <source>
        <dbReference type="Google" id="ProtNLM"/>
    </source>
</evidence>
<proteinExistence type="predicted"/>
<dbReference type="AlphaFoldDB" id="X1IQ22"/>
<dbReference type="InterPro" id="IPR012334">
    <property type="entry name" value="Pectin_lyas_fold"/>
</dbReference>
<comment type="caution">
    <text evidence="1">The sequence shown here is derived from an EMBL/GenBank/DDBJ whole genome shotgun (WGS) entry which is preliminary data.</text>
</comment>
<sequence length="98" mass="10275">MRYIGIIILLILSLTLLLLTGCMINTVTPEPAEEPGTVYPQQWATGAGTVGDPWAGDCIDDAIAAASAGDTIYLRAGYYQLSGKSVINKNNLTIMGAG</sequence>
<dbReference type="InterPro" id="IPR011050">
    <property type="entry name" value="Pectin_lyase_fold/virulence"/>
</dbReference>
<dbReference type="Gene3D" id="2.160.20.10">
    <property type="entry name" value="Single-stranded right-handed beta-helix, Pectin lyase-like"/>
    <property type="match status" value="1"/>
</dbReference>
<name>X1IQ22_9ZZZZ</name>
<dbReference type="SUPFAM" id="SSF51126">
    <property type="entry name" value="Pectin lyase-like"/>
    <property type="match status" value="1"/>
</dbReference>
<gene>
    <name evidence="1" type="ORF">S03H2_55975</name>
</gene>
<protein>
    <recommendedName>
        <fullName evidence="2">Pectate lyase superfamily protein domain-containing protein</fullName>
    </recommendedName>
</protein>
<dbReference type="PROSITE" id="PS51257">
    <property type="entry name" value="PROKAR_LIPOPROTEIN"/>
    <property type="match status" value="1"/>
</dbReference>
<organism evidence="1">
    <name type="scientific">marine sediment metagenome</name>
    <dbReference type="NCBI Taxonomy" id="412755"/>
    <lineage>
        <taxon>unclassified sequences</taxon>
        <taxon>metagenomes</taxon>
        <taxon>ecological metagenomes</taxon>
    </lineage>
</organism>
<reference evidence="1" key="1">
    <citation type="journal article" date="2014" name="Front. Microbiol.">
        <title>High frequency of phylogenetically diverse reductive dehalogenase-homologous genes in deep subseafloor sedimentary metagenomes.</title>
        <authorList>
            <person name="Kawai M."/>
            <person name="Futagami T."/>
            <person name="Toyoda A."/>
            <person name="Takaki Y."/>
            <person name="Nishi S."/>
            <person name="Hori S."/>
            <person name="Arai W."/>
            <person name="Tsubouchi T."/>
            <person name="Morono Y."/>
            <person name="Uchiyama I."/>
            <person name="Ito T."/>
            <person name="Fujiyama A."/>
            <person name="Inagaki F."/>
            <person name="Takami H."/>
        </authorList>
    </citation>
    <scope>NUCLEOTIDE SEQUENCE</scope>
    <source>
        <strain evidence="1">Expedition CK06-06</strain>
    </source>
</reference>
<evidence type="ECO:0000313" key="1">
    <source>
        <dbReference type="EMBL" id="GAH84526.1"/>
    </source>
</evidence>
<dbReference type="EMBL" id="BARU01035794">
    <property type="protein sequence ID" value="GAH84526.1"/>
    <property type="molecule type" value="Genomic_DNA"/>
</dbReference>